<dbReference type="InterPro" id="IPR015422">
    <property type="entry name" value="PyrdxlP-dep_Trfase_small"/>
</dbReference>
<evidence type="ECO:0000256" key="9">
    <source>
        <dbReference type="RuleBase" id="RU365036"/>
    </source>
</evidence>
<dbReference type="InterPro" id="IPR015424">
    <property type="entry name" value="PyrdxlP-dep_Trfase"/>
</dbReference>
<dbReference type="GO" id="GO:0004587">
    <property type="term" value="F:ornithine aminotransferase activity"/>
    <property type="evidence" value="ECO:0007669"/>
    <property type="project" value="UniProtKB-EC"/>
</dbReference>
<dbReference type="AlphaFoldDB" id="A0A224XD02"/>
<sequence length="424" mass="46711">MTSSRGQLTKLIKYYKPFFHLKRGVANHADNARVLDLEVCKGQGVRVWDKNGKEYLDFIGGQGSLNAGHCHPKLIGAMQDQMCVLHQTTRSINNNILPEFCQTICQMFNYDKVLVMNTGVEACETAIKLARMWGYKVKKICPKDALVVFCTNNYWGCTIAAISASSDPLLFSGFQPLVPGLKLIPFDDPCSLEEILKNPNVCAFMIEPIQGDYGVITPNEGYLAEVRRLCTQNKVLWICDEVLTGLGRTGAMLGVDYECVKPDILVLGKSLAGGLYPVSAALASCEIMDLLKPGCHHSTFAGNPLGARVASTMLKLIKEDGLAENACAMGALLRDGLLCTFNKDDMPVLRGRGLLWACKIDPRIGSPCEICDQLRDCGLLVWPCRDEFLRFTPPLILSEEDVTQAISILKKVVDHMKGCHKICT</sequence>
<name>A0A224XD02_9HEMI</name>
<dbReference type="Gene3D" id="3.90.1150.10">
    <property type="entry name" value="Aspartate Aminotransferase, domain 1"/>
    <property type="match status" value="1"/>
</dbReference>
<dbReference type="PANTHER" id="PTHR11986">
    <property type="entry name" value="AMINOTRANSFERASE CLASS III"/>
    <property type="match status" value="1"/>
</dbReference>
<dbReference type="Pfam" id="PF00202">
    <property type="entry name" value="Aminotran_3"/>
    <property type="match status" value="1"/>
</dbReference>
<keyword evidence="7 8" id="KW-0663">Pyridoxal phosphate</keyword>
<dbReference type="SUPFAM" id="SSF53383">
    <property type="entry name" value="PLP-dependent transferases"/>
    <property type="match status" value="1"/>
</dbReference>
<dbReference type="NCBIfam" id="TIGR01885">
    <property type="entry name" value="Orn_aminotrans"/>
    <property type="match status" value="1"/>
</dbReference>
<dbReference type="FunFam" id="3.40.640.10:FF:000011">
    <property type="entry name" value="Ornithine aminotransferase"/>
    <property type="match status" value="1"/>
</dbReference>
<reference evidence="10" key="1">
    <citation type="journal article" date="2018" name="PLoS Negl. Trop. Dis.">
        <title>An insight into the salivary gland and fat body transcriptome of Panstrongylus lignarius (Hemiptera: Heteroptera), the main vector of Chagas disease in Peru.</title>
        <authorList>
            <person name="Nevoa J.C."/>
            <person name="Mendes M.T."/>
            <person name="da Silva M.V."/>
            <person name="Soares S.C."/>
            <person name="Oliveira C.J.F."/>
            <person name="Ribeiro J.M.C."/>
        </authorList>
    </citation>
    <scope>NUCLEOTIDE SEQUENCE</scope>
</reference>
<organism evidence="10">
    <name type="scientific">Panstrongylus lignarius</name>
    <dbReference type="NCBI Taxonomy" id="156445"/>
    <lineage>
        <taxon>Eukaryota</taxon>
        <taxon>Metazoa</taxon>
        <taxon>Ecdysozoa</taxon>
        <taxon>Arthropoda</taxon>
        <taxon>Hexapoda</taxon>
        <taxon>Insecta</taxon>
        <taxon>Pterygota</taxon>
        <taxon>Neoptera</taxon>
        <taxon>Paraneoptera</taxon>
        <taxon>Hemiptera</taxon>
        <taxon>Heteroptera</taxon>
        <taxon>Panheteroptera</taxon>
        <taxon>Cimicomorpha</taxon>
        <taxon>Reduviidae</taxon>
        <taxon>Triatominae</taxon>
        <taxon>Panstrongylus</taxon>
    </lineage>
</organism>
<accession>A0A224XD02</accession>
<dbReference type="GO" id="GO:0010121">
    <property type="term" value="P:L-arginine catabolic process to proline via ornithine"/>
    <property type="evidence" value="ECO:0007669"/>
    <property type="project" value="TreeGrafter"/>
</dbReference>
<comment type="pathway">
    <text evidence="2 9">Amino-acid biosynthesis; L-proline biosynthesis; L-glutamate 5-semialdehyde from L-ornithine: step 1/1.</text>
</comment>
<evidence type="ECO:0000256" key="7">
    <source>
        <dbReference type="ARBA" id="ARBA00022898"/>
    </source>
</evidence>
<keyword evidence="6 9" id="KW-0808">Transferase</keyword>
<evidence type="ECO:0000256" key="4">
    <source>
        <dbReference type="ARBA" id="ARBA00012924"/>
    </source>
</evidence>
<dbReference type="PIRSF" id="PIRSF000521">
    <property type="entry name" value="Transaminase_4ab_Lys_Orn"/>
    <property type="match status" value="1"/>
</dbReference>
<keyword evidence="5 9" id="KW-0032">Aminotransferase</keyword>
<dbReference type="EMBL" id="GFTR01006100">
    <property type="protein sequence ID" value="JAW10326.1"/>
    <property type="molecule type" value="Transcribed_RNA"/>
</dbReference>
<dbReference type="Gene3D" id="3.40.640.10">
    <property type="entry name" value="Type I PLP-dependent aspartate aminotransferase-like (Major domain)"/>
    <property type="match status" value="1"/>
</dbReference>
<dbReference type="PANTHER" id="PTHR11986:SF18">
    <property type="entry name" value="ORNITHINE AMINOTRANSFERASE, MITOCHONDRIAL"/>
    <property type="match status" value="1"/>
</dbReference>
<dbReference type="InterPro" id="IPR015421">
    <property type="entry name" value="PyrdxlP-dep_Trfase_major"/>
</dbReference>
<comment type="similarity">
    <text evidence="3 8">Belongs to the class-III pyridoxal-phosphate-dependent aminotransferase family.</text>
</comment>
<evidence type="ECO:0000313" key="10">
    <source>
        <dbReference type="EMBL" id="JAW10326.1"/>
    </source>
</evidence>
<dbReference type="GO" id="GO:0042802">
    <property type="term" value="F:identical protein binding"/>
    <property type="evidence" value="ECO:0007669"/>
    <property type="project" value="TreeGrafter"/>
</dbReference>
<dbReference type="InterPro" id="IPR005814">
    <property type="entry name" value="Aminotrans_3"/>
</dbReference>
<dbReference type="CDD" id="cd00610">
    <property type="entry name" value="OAT_like"/>
    <property type="match status" value="1"/>
</dbReference>
<comment type="catalytic activity">
    <reaction evidence="9">
        <text>a 2-oxocarboxylate + L-ornithine = L-glutamate 5-semialdehyde + an L-alpha-amino acid</text>
        <dbReference type="Rhea" id="RHEA:13877"/>
        <dbReference type="ChEBI" id="CHEBI:35179"/>
        <dbReference type="ChEBI" id="CHEBI:46911"/>
        <dbReference type="ChEBI" id="CHEBI:58066"/>
        <dbReference type="ChEBI" id="CHEBI:59869"/>
        <dbReference type="EC" id="2.6.1.13"/>
    </reaction>
</comment>
<evidence type="ECO:0000256" key="2">
    <source>
        <dbReference type="ARBA" id="ARBA00004998"/>
    </source>
</evidence>
<dbReference type="PROSITE" id="PS00600">
    <property type="entry name" value="AA_TRANSFER_CLASS_3"/>
    <property type="match status" value="1"/>
</dbReference>
<evidence type="ECO:0000256" key="5">
    <source>
        <dbReference type="ARBA" id="ARBA00022576"/>
    </source>
</evidence>
<protein>
    <recommendedName>
        <fullName evidence="4 9">Ornithine aminotransferase</fullName>
        <ecNumber evidence="4 9">2.6.1.13</ecNumber>
    </recommendedName>
</protein>
<evidence type="ECO:0000256" key="3">
    <source>
        <dbReference type="ARBA" id="ARBA00008954"/>
    </source>
</evidence>
<dbReference type="GO" id="GO:0030170">
    <property type="term" value="F:pyridoxal phosphate binding"/>
    <property type="evidence" value="ECO:0007669"/>
    <property type="project" value="InterPro"/>
</dbReference>
<dbReference type="UniPathway" id="UPA00098">
    <property type="reaction ID" value="UER00358"/>
</dbReference>
<evidence type="ECO:0000256" key="1">
    <source>
        <dbReference type="ARBA" id="ARBA00001933"/>
    </source>
</evidence>
<proteinExistence type="inferred from homology"/>
<dbReference type="InterPro" id="IPR010164">
    <property type="entry name" value="Orn_aminotrans"/>
</dbReference>
<dbReference type="GO" id="GO:0005737">
    <property type="term" value="C:cytoplasm"/>
    <property type="evidence" value="ECO:0007669"/>
    <property type="project" value="TreeGrafter"/>
</dbReference>
<evidence type="ECO:0000256" key="8">
    <source>
        <dbReference type="RuleBase" id="RU003560"/>
    </source>
</evidence>
<dbReference type="EC" id="2.6.1.13" evidence="4 9"/>
<dbReference type="InterPro" id="IPR050103">
    <property type="entry name" value="Class-III_PLP-dep_AT"/>
</dbReference>
<dbReference type="GO" id="GO:0055129">
    <property type="term" value="P:L-proline biosynthetic process"/>
    <property type="evidence" value="ECO:0007669"/>
    <property type="project" value="UniProtKB-UniPathway"/>
</dbReference>
<dbReference type="GO" id="GO:0019544">
    <property type="term" value="P:L-arginine catabolic process to L-glutamate"/>
    <property type="evidence" value="ECO:0007669"/>
    <property type="project" value="TreeGrafter"/>
</dbReference>
<dbReference type="InterPro" id="IPR049704">
    <property type="entry name" value="Aminotrans_3_PPA_site"/>
</dbReference>
<comment type="cofactor">
    <cofactor evidence="1 9">
        <name>pyridoxal 5'-phosphate</name>
        <dbReference type="ChEBI" id="CHEBI:597326"/>
    </cofactor>
</comment>
<evidence type="ECO:0000256" key="6">
    <source>
        <dbReference type="ARBA" id="ARBA00022679"/>
    </source>
</evidence>